<name>A0AAD7E7H7_9AGAR</name>
<sequence length="1295" mass="142306">MALLTDSSSVNLPPDTIENRSDVSDMNRPIANSKDVIAPKVKAVESADGTMNTSRRPRLVRRIAPTPGTTKKQWEVATIPQMRSCKLVRRVTATPVRKLLEIDSPPHSPASSKRNASLNSRVFDDPSAARLHTLSLTGIVSVEISPCFHARKSPALDTYVGDCNDATAPGWLRWPVMAVIFAQNRAAFIGLFVNLALSPENLEAHLSTAMIEWAGAISVGTWAQSCSLGPSTPQKPTTPNNFKPIRPCARHNIYSSCSPLGRRNESLICIVDSDYESDEPESDGEGSVSWDEENYELNPCLSSPLFSVILNHCIKHSGSWPTWPPVVRSAHQFRLGYMYPFVALFFPLISSLPLLFVAVVDAGAINHHEARERRQRSTSGGGPISAQTVLASASTARQAATQLAAPQPLLVHASSLAFVAEDFAVDTTSTTSLFVAAEAEGLSYSQQVEASGELFLPISADDWELPDPSLNLAGDNSTEGPLPAEDENNPDPFYIAPKATQHLPTATEVHPNRTVYLIYVVVFWLHSQFHLPFRTCNALLAIFALALQAGGALINPPIRTTLPTVIAHLGAEPSVQILPVCPGCLEVLPVSTPPDSVCTRCADPLFPPNNPTPSQKRKNTTPENPRPYLQFPTKSLAEQLATLLSVEGVEDEIERSLAKAKVRKPGVWKNIFDGKICQELPTAEGSWFFFPSDEEVAAGELRIGATMAVDCQLSASHTSCPMSYSLINLPAHLRYRTANLLLAGIMPGPKEAIPTSASVFFGFSSTSSCGRLVRVALVAVVCDKPAAHKLGGFGSHSHTNFCTMCWITQAMKSSPEAFQENGFCERTNAQHRELQKEYLKCTSKSARDAFVKRNATRWSELHHLPYFNICEMIVIDPMHNLFLGVVKTHFYHIWVQLNVLRKTKELRTLHALLSKLKLPAHLGHLPSLIGEPVEGSITADQWLVFSIIVAPLVIPQLWQEYIPEESPQELAQRPAREIAETLEAKRAAAAAACQAQPAVPGKRARKPTARAAAMDIDPNDTALDAGAHDGSDDDSVEEDEARDNATPSNLHPDDPKNFLKLSSALKVLVAREITEVDLTESDRLIREYCQELVELYGPEIICPNHHYATHTARCVRNYGPLHEFWTFLFERLNKVLKSYKTPNHAGGELESSFFREFQRTVQQPRLLSQGAREPVGSELRQAVELMYNTTADDRGTVQALARELDAVGEDGGITFQLSTRAEIAQIDPALYFCVLLHLQVRLANIKLHSFVELAPSPDSLILEPRAILFDHVVINHTRYIASSRSAHPYNSFIAV</sequence>
<gene>
    <name evidence="2" type="ORF">DFH08DRAFT_992213</name>
</gene>
<dbReference type="PANTHER" id="PTHR46579:SF2">
    <property type="entry name" value="C2H2-TYPE DOMAIN-CONTAINING PROTEIN"/>
    <property type="match status" value="1"/>
</dbReference>
<protein>
    <submittedName>
        <fullName evidence="2">Uncharacterized protein</fullName>
    </submittedName>
</protein>
<feature type="region of interest" description="Disordered" evidence="1">
    <location>
        <begin position="467"/>
        <end position="487"/>
    </location>
</feature>
<dbReference type="PANTHER" id="PTHR46579">
    <property type="entry name" value="F5/8 TYPE C DOMAIN-CONTAINING PROTEIN-RELATED"/>
    <property type="match status" value="1"/>
</dbReference>
<evidence type="ECO:0000313" key="2">
    <source>
        <dbReference type="EMBL" id="KAJ7301764.1"/>
    </source>
</evidence>
<evidence type="ECO:0000313" key="3">
    <source>
        <dbReference type="Proteomes" id="UP001218218"/>
    </source>
</evidence>
<feature type="compositionally biased region" description="Acidic residues" evidence="1">
    <location>
        <begin position="1031"/>
        <end position="1041"/>
    </location>
</feature>
<feature type="region of interest" description="Disordered" evidence="1">
    <location>
        <begin position="1"/>
        <end position="31"/>
    </location>
</feature>
<keyword evidence="3" id="KW-1185">Reference proteome</keyword>
<dbReference type="EMBL" id="JARIHO010000127">
    <property type="protein sequence ID" value="KAJ7301764.1"/>
    <property type="molecule type" value="Genomic_DNA"/>
</dbReference>
<comment type="caution">
    <text evidence="2">The sequence shown here is derived from an EMBL/GenBank/DDBJ whole genome shotgun (WGS) entry which is preliminary data.</text>
</comment>
<accession>A0AAD7E7H7</accession>
<reference evidence="2" key="1">
    <citation type="submission" date="2023-03" db="EMBL/GenBank/DDBJ databases">
        <title>Massive genome expansion in bonnet fungi (Mycena s.s.) driven by repeated elements and novel gene families across ecological guilds.</title>
        <authorList>
            <consortium name="Lawrence Berkeley National Laboratory"/>
            <person name="Harder C.B."/>
            <person name="Miyauchi S."/>
            <person name="Viragh M."/>
            <person name="Kuo A."/>
            <person name="Thoen E."/>
            <person name="Andreopoulos B."/>
            <person name="Lu D."/>
            <person name="Skrede I."/>
            <person name="Drula E."/>
            <person name="Henrissat B."/>
            <person name="Morin E."/>
            <person name="Kohler A."/>
            <person name="Barry K."/>
            <person name="LaButti K."/>
            <person name="Morin E."/>
            <person name="Salamov A."/>
            <person name="Lipzen A."/>
            <person name="Mereny Z."/>
            <person name="Hegedus B."/>
            <person name="Baldrian P."/>
            <person name="Stursova M."/>
            <person name="Weitz H."/>
            <person name="Taylor A."/>
            <person name="Grigoriev I.V."/>
            <person name="Nagy L.G."/>
            <person name="Martin F."/>
            <person name="Kauserud H."/>
        </authorList>
    </citation>
    <scope>NUCLEOTIDE SEQUENCE</scope>
    <source>
        <strain evidence="2">CBHHK002</strain>
    </source>
</reference>
<feature type="region of interest" description="Disordered" evidence="1">
    <location>
        <begin position="993"/>
        <end position="1055"/>
    </location>
</feature>
<dbReference type="Proteomes" id="UP001218218">
    <property type="component" value="Unassembled WGS sequence"/>
</dbReference>
<organism evidence="2 3">
    <name type="scientific">Mycena albidolilacea</name>
    <dbReference type="NCBI Taxonomy" id="1033008"/>
    <lineage>
        <taxon>Eukaryota</taxon>
        <taxon>Fungi</taxon>
        <taxon>Dikarya</taxon>
        <taxon>Basidiomycota</taxon>
        <taxon>Agaricomycotina</taxon>
        <taxon>Agaricomycetes</taxon>
        <taxon>Agaricomycetidae</taxon>
        <taxon>Agaricales</taxon>
        <taxon>Marasmiineae</taxon>
        <taxon>Mycenaceae</taxon>
        <taxon>Mycena</taxon>
    </lineage>
</organism>
<feature type="compositionally biased region" description="Polar residues" evidence="1">
    <location>
        <begin position="1"/>
        <end position="11"/>
    </location>
</feature>
<evidence type="ECO:0000256" key="1">
    <source>
        <dbReference type="SAM" id="MobiDB-lite"/>
    </source>
</evidence>
<feature type="region of interest" description="Disordered" evidence="1">
    <location>
        <begin position="608"/>
        <end position="627"/>
    </location>
</feature>
<proteinExistence type="predicted"/>